<keyword evidence="1" id="KW-0175">Coiled coil</keyword>
<evidence type="ECO:0000313" key="4">
    <source>
        <dbReference type="Proteomes" id="UP000018208"/>
    </source>
</evidence>
<gene>
    <name evidence="2" type="ORF">SS50377_12759</name>
    <name evidence="3" type="ORF">SS50377_23378</name>
</gene>
<protein>
    <submittedName>
        <fullName evidence="2">Uncharacterized protein</fullName>
    </submittedName>
</protein>
<evidence type="ECO:0000313" key="2">
    <source>
        <dbReference type="EMBL" id="EST47250.1"/>
    </source>
</evidence>
<accession>V6LRQ6</accession>
<evidence type="ECO:0000256" key="1">
    <source>
        <dbReference type="SAM" id="Coils"/>
    </source>
</evidence>
<keyword evidence="4" id="KW-1185">Reference proteome</keyword>
<feature type="coiled-coil region" evidence="1">
    <location>
        <begin position="105"/>
        <end position="132"/>
    </location>
</feature>
<dbReference type="VEuPathDB" id="GiardiaDB:SS50377_23378"/>
<organism evidence="2">
    <name type="scientific">Spironucleus salmonicida</name>
    <dbReference type="NCBI Taxonomy" id="348837"/>
    <lineage>
        <taxon>Eukaryota</taxon>
        <taxon>Metamonada</taxon>
        <taxon>Diplomonadida</taxon>
        <taxon>Hexamitidae</taxon>
        <taxon>Hexamitinae</taxon>
        <taxon>Spironucleus</taxon>
    </lineage>
</organism>
<proteinExistence type="predicted"/>
<reference evidence="2 3" key="1">
    <citation type="journal article" date="2014" name="PLoS Genet.">
        <title>The Genome of Spironucleus salmonicida Highlights a Fish Pathogen Adapted to Fluctuating Environments.</title>
        <authorList>
            <person name="Xu F."/>
            <person name="Jerlstrom-Hultqvist J."/>
            <person name="Einarsson E."/>
            <person name="Astvaldsson A."/>
            <person name="Svard S.G."/>
            <person name="Andersson J.O."/>
        </authorList>
    </citation>
    <scope>NUCLEOTIDE SEQUENCE</scope>
    <source>
        <strain evidence="3">ATCC 50377</strain>
    </source>
</reference>
<dbReference type="EMBL" id="AUWU02000003">
    <property type="protein sequence ID" value="KAH0575738.1"/>
    <property type="molecule type" value="Genomic_DNA"/>
</dbReference>
<reference evidence="3" key="2">
    <citation type="submission" date="2020-12" db="EMBL/GenBank/DDBJ databases">
        <title>New Spironucleus salmonicida genome in near-complete chromosomes.</title>
        <authorList>
            <person name="Xu F."/>
            <person name="Kurt Z."/>
            <person name="Jimenez-Gonzalez A."/>
            <person name="Astvaldsson A."/>
            <person name="Andersson J.O."/>
            <person name="Svard S.G."/>
        </authorList>
    </citation>
    <scope>NUCLEOTIDE SEQUENCE</scope>
    <source>
        <strain evidence="3">ATCC 50377</strain>
    </source>
</reference>
<dbReference type="Proteomes" id="UP000018208">
    <property type="component" value="Unassembled WGS sequence"/>
</dbReference>
<dbReference type="EMBL" id="KI546046">
    <property type="protein sequence ID" value="EST47250.1"/>
    <property type="molecule type" value="Genomic_DNA"/>
</dbReference>
<name>V6LRQ6_9EUKA</name>
<evidence type="ECO:0000313" key="3">
    <source>
        <dbReference type="EMBL" id="KAH0575738.1"/>
    </source>
</evidence>
<dbReference type="AlphaFoldDB" id="V6LRQ6"/>
<sequence>MQSYGFQNFQQDQKVNIQQSQPVQHNKSSIIISDQNDNLIQDELQLLQLVKQLTQQQILLPELKESIEQIHIHTALQYSQLYQVQTKSLLQMIEFRIQKMQQVQFFQQEEDLDQVELQLNFIEQRLLKMFNNLSTTKSFNAKELLAENDKFDVSKDDKLSINLEASKKQMQKWEIILE</sequence>